<proteinExistence type="predicted"/>
<evidence type="ECO:0000313" key="2">
    <source>
        <dbReference type="EMBL" id="GAA0232171.1"/>
    </source>
</evidence>
<protein>
    <submittedName>
        <fullName evidence="2">Uncharacterized protein</fullName>
    </submittedName>
</protein>
<accession>A0ABN0TWX4</accession>
<sequence>MEFVRSTTTLPRASPTASAAARAGTATSTTSPNATASRSSPARAPIPSANAAAFCRDRPPTGTSCPRTALGESLLGPIDAMGRWGLDHGHEVALPDD</sequence>
<comment type="caution">
    <text evidence="2">The sequence shown here is derived from an EMBL/GenBank/DDBJ whole genome shotgun (WGS) entry which is preliminary data.</text>
</comment>
<dbReference type="EMBL" id="BAAABU010000006">
    <property type="protein sequence ID" value="GAA0232171.1"/>
    <property type="molecule type" value="Genomic_DNA"/>
</dbReference>
<feature type="region of interest" description="Disordered" evidence="1">
    <location>
        <begin position="1"/>
        <end position="68"/>
    </location>
</feature>
<evidence type="ECO:0000256" key="1">
    <source>
        <dbReference type="SAM" id="MobiDB-lite"/>
    </source>
</evidence>
<feature type="compositionally biased region" description="Low complexity" evidence="1">
    <location>
        <begin position="1"/>
        <end position="53"/>
    </location>
</feature>
<organism evidence="2 3">
    <name type="scientific">Saccharothrix mutabilis subsp. mutabilis</name>
    <dbReference type="NCBI Taxonomy" id="66855"/>
    <lineage>
        <taxon>Bacteria</taxon>
        <taxon>Bacillati</taxon>
        <taxon>Actinomycetota</taxon>
        <taxon>Actinomycetes</taxon>
        <taxon>Pseudonocardiales</taxon>
        <taxon>Pseudonocardiaceae</taxon>
        <taxon>Saccharothrix</taxon>
    </lineage>
</organism>
<keyword evidence="3" id="KW-1185">Reference proteome</keyword>
<name>A0ABN0TWX4_9PSEU</name>
<gene>
    <name evidence="2" type="ORF">GCM10010492_33560</name>
</gene>
<evidence type="ECO:0000313" key="3">
    <source>
        <dbReference type="Proteomes" id="UP001500416"/>
    </source>
</evidence>
<reference evidence="2 3" key="1">
    <citation type="journal article" date="2019" name="Int. J. Syst. Evol. Microbiol.">
        <title>The Global Catalogue of Microorganisms (GCM) 10K type strain sequencing project: providing services to taxonomists for standard genome sequencing and annotation.</title>
        <authorList>
            <consortium name="The Broad Institute Genomics Platform"/>
            <consortium name="The Broad Institute Genome Sequencing Center for Infectious Disease"/>
            <person name="Wu L."/>
            <person name="Ma J."/>
        </authorList>
    </citation>
    <scope>NUCLEOTIDE SEQUENCE [LARGE SCALE GENOMIC DNA]</scope>
    <source>
        <strain evidence="2 3">JCM 3380</strain>
    </source>
</reference>
<dbReference type="Proteomes" id="UP001500416">
    <property type="component" value="Unassembled WGS sequence"/>
</dbReference>